<dbReference type="PANTHER" id="PTHR44329">
    <property type="entry name" value="SERINE/THREONINE-PROTEIN KINASE TNNI3K-RELATED"/>
    <property type="match status" value="1"/>
</dbReference>
<evidence type="ECO:0000256" key="3">
    <source>
        <dbReference type="SAM" id="Phobius"/>
    </source>
</evidence>
<name>A0A9N8EDC9_9STRA</name>
<keyword evidence="6" id="KW-1185">Reference proteome</keyword>
<feature type="compositionally biased region" description="Polar residues" evidence="2">
    <location>
        <begin position="23"/>
        <end position="32"/>
    </location>
</feature>
<keyword evidence="5" id="KW-0675">Receptor</keyword>
<gene>
    <name evidence="5" type="ORF">SEMRO_925_G220930.1</name>
</gene>
<dbReference type="GO" id="GO:0004674">
    <property type="term" value="F:protein serine/threonine kinase activity"/>
    <property type="evidence" value="ECO:0007669"/>
    <property type="project" value="TreeGrafter"/>
</dbReference>
<evidence type="ECO:0000313" key="5">
    <source>
        <dbReference type="EMBL" id="CAB9518340.1"/>
    </source>
</evidence>
<dbReference type="InterPro" id="IPR051681">
    <property type="entry name" value="Ser/Thr_Kinases-Pseudokinases"/>
</dbReference>
<keyword evidence="3" id="KW-1133">Transmembrane helix</keyword>
<proteinExistence type="predicted"/>
<reference evidence="5" key="1">
    <citation type="submission" date="2020-06" db="EMBL/GenBank/DDBJ databases">
        <authorList>
            <consortium name="Plant Systems Biology data submission"/>
        </authorList>
    </citation>
    <scope>NUCLEOTIDE SEQUENCE</scope>
    <source>
        <strain evidence="5">D6</strain>
    </source>
</reference>
<dbReference type="GO" id="GO:0005524">
    <property type="term" value="F:ATP binding"/>
    <property type="evidence" value="ECO:0007669"/>
    <property type="project" value="InterPro"/>
</dbReference>
<evidence type="ECO:0000259" key="4">
    <source>
        <dbReference type="PROSITE" id="PS50011"/>
    </source>
</evidence>
<dbReference type="Gene3D" id="1.10.510.10">
    <property type="entry name" value="Transferase(Phosphotransferase) domain 1"/>
    <property type="match status" value="1"/>
</dbReference>
<keyword evidence="3" id="KW-0812">Transmembrane</keyword>
<feature type="coiled-coil region" evidence="1">
    <location>
        <begin position="472"/>
        <end position="499"/>
    </location>
</feature>
<feature type="transmembrane region" description="Helical" evidence="3">
    <location>
        <begin position="43"/>
        <end position="62"/>
    </location>
</feature>
<organism evidence="5 6">
    <name type="scientific">Seminavis robusta</name>
    <dbReference type="NCBI Taxonomy" id="568900"/>
    <lineage>
        <taxon>Eukaryota</taxon>
        <taxon>Sar</taxon>
        <taxon>Stramenopiles</taxon>
        <taxon>Ochrophyta</taxon>
        <taxon>Bacillariophyta</taxon>
        <taxon>Bacillariophyceae</taxon>
        <taxon>Bacillariophycidae</taxon>
        <taxon>Naviculales</taxon>
        <taxon>Naviculaceae</taxon>
        <taxon>Seminavis</taxon>
    </lineage>
</organism>
<dbReference type="SMART" id="SM00220">
    <property type="entry name" value="S_TKc"/>
    <property type="match status" value="1"/>
</dbReference>
<dbReference type="InterPro" id="IPR000719">
    <property type="entry name" value="Prot_kinase_dom"/>
</dbReference>
<dbReference type="OrthoDB" id="41771at2759"/>
<evidence type="ECO:0000256" key="1">
    <source>
        <dbReference type="SAM" id="Coils"/>
    </source>
</evidence>
<evidence type="ECO:0000313" key="6">
    <source>
        <dbReference type="Proteomes" id="UP001153069"/>
    </source>
</evidence>
<protein>
    <submittedName>
        <fullName evidence="5">Receptor-like</fullName>
    </submittedName>
</protein>
<dbReference type="InterPro" id="IPR011009">
    <property type="entry name" value="Kinase-like_dom_sf"/>
</dbReference>
<keyword evidence="3" id="KW-0472">Membrane</keyword>
<comment type="caution">
    <text evidence="5">The sequence shown here is derived from an EMBL/GenBank/DDBJ whole genome shotgun (WGS) entry which is preliminary data.</text>
</comment>
<keyword evidence="1" id="KW-0175">Coiled coil</keyword>
<dbReference type="PANTHER" id="PTHR44329:SF214">
    <property type="entry name" value="PROTEIN KINASE DOMAIN-CONTAINING PROTEIN"/>
    <property type="match status" value="1"/>
</dbReference>
<dbReference type="SUPFAM" id="SSF56112">
    <property type="entry name" value="Protein kinase-like (PK-like)"/>
    <property type="match status" value="1"/>
</dbReference>
<dbReference type="Pfam" id="PF00069">
    <property type="entry name" value="Pkinase"/>
    <property type="match status" value="1"/>
</dbReference>
<feature type="region of interest" description="Disordered" evidence="2">
    <location>
        <begin position="1"/>
        <end position="32"/>
    </location>
</feature>
<sequence>MNRRFRRRSKDGELPPRHAPPGSSATTGNASDSPWWLDHPGEAILFVISLPVLFFIVSKGLYGLDRSRSIPLLIPTEDDMWGLLVGSRDGRRPQGGIHREDALPDYGGLVVLPLKSDNFQRTIRPNDAKQYHEMKKTEYANDKVHISKRHWFDDELVDEEAECRRPNWEKLHFPVCNAFHEMDLSRHYDSILAQRSGDSQPGDSVYISHGYFRDVFTVTQPQVNSSAVLKVARLSKHEMNYRAMFNARRDALIMERLTSSPHIVDIFGHCGSSVVVEPLPHEVEEVVVPSGGWMSQSDLNDAEDVDTQNDYDVTEKLDIALEMAAGIAELHGFRDGVIAHDDIQLCQWLRNDQGKLKLGDFNRARVLHWNETSGRYCNYDNGKSYGNYRSPEEYSEKELSQQHDVWSFGNNIYALLTGLWIFYDTEDDGVVASKVVNGSVAYIDNRYRTRSFIESKLVETMERCWVYDMDKRADIFEVLDRLKKTKKESEQQTHNNNNNG</sequence>
<dbReference type="EMBL" id="CAICTM010000923">
    <property type="protein sequence ID" value="CAB9518340.1"/>
    <property type="molecule type" value="Genomic_DNA"/>
</dbReference>
<accession>A0A9N8EDC9</accession>
<dbReference type="PROSITE" id="PS50011">
    <property type="entry name" value="PROTEIN_KINASE_DOM"/>
    <property type="match status" value="1"/>
</dbReference>
<dbReference type="Proteomes" id="UP001153069">
    <property type="component" value="Unassembled WGS sequence"/>
</dbReference>
<dbReference type="AlphaFoldDB" id="A0A9N8EDC9"/>
<feature type="domain" description="Protein kinase" evidence="4">
    <location>
        <begin position="201"/>
        <end position="485"/>
    </location>
</feature>
<evidence type="ECO:0000256" key="2">
    <source>
        <dbReference type="SAM" id="MobiDB-lite"/>
    </source>
</evidence>